<dbReference type="PROSITE" id="PS50965">
    <property type="entry name" value="NERD"/>
    <property type="match status" value="1"/>
</dbReference>
<dbReference type="OrthoDB" id="9787585at2"/>
<dbReference type="PROSITE" id="PS51198">
    <property type="entry name" value="UVRD_HELICASE_ATP_BIND"/>
    <property type="match status" value="1"/>
</dbReference>
<organism evidence="13 14">
    <name type="scientific">Microcella alkaliphila</name>
    <dbReference type="NCBI Taxonomy" id="279828"/>
    <lineage>
        <taxon>Bacteria</taxon>
        <taxon>Bacillati</taxon>
        <taxon>Actinomycetota</taxon>
        <taxon>Actinomycetes</taxon>
        <taxon>Micrococcales</taxon>
        <taxon>Microbacteriaceae</taxon>
        <taxon>Microcella</taxon>
    </lineage>
</organism>
<dbReference type="GO" id="GO:0016887">
    <property type="term" value="F:ATP hydrolysis activity"/>
    <property type="evidence" value="ECO:0007669"/>
    <property type="project" value="RHEA"/>
</dbReference>
<comment type="catalytic activity">
    <reaction evidence="9">
        <text>ATP + H2O = ADP + phosphate + H(+)</text>
        <dbReference type="Rhea" id="RHEA:13065"/>
        <dbReference type="ChEBI" id="CHEBI:15377"/>
        <dbReference type="ChEBI" id="CHEBI:15378"/>
        <dbReference type="ChEBI" id="CHEBI:30616"/>
        <dbReference type="ChEBI" id="CHEBI:43474"/>
        <dbReference type="ChEBI" id="CHEBI:456216"/>
        <dbReference type="EC" id="5.6.2.4"/>
    </reaction>
</comment>
<protein>
    <recommendedName>
        <fullName evidence="8">DNA 3'-5' helicase</fullName>
        <ecNumber evidence="8">5.6.2.4</ecNumber>
    </recommendedName>
</protein>
<keyword evidence="3 10" id="KW-0378">Hydrolase</keyword>
<dbReference type="InterPro" id="IPR027417">
    <property type="entry name" value="P-loop_NTPase"/>
</dbReference>
<dbReference type="PANTHER" id="PTHR11070">
    <property type="entry name" value="UVRD / RECB / PCRA DNA HELICASE FAMILY MEMBER"/>
    <property type="match status" value="1"/>
</dbReference>
<dbReference type="Pfam" id="PF00580">
    <property type="entry name" value="UvrD-helicase"/>
    <property type="match status" value="1"/>
</dbReference>
<dbReference type="InterPro" id="IPR013986">
    <property type="entry name" value="DExx_box_DNA_helicase_dom_sf"/>
</dbReference>
<feature type="binding site" evidence="10">
    <location>
        <begin position="268"/>
        <end position="275"/>
    </location>
    <ligand>
        <name>ATP</name>
        <dbReference type="ChEBI" id="CHEBI:30616"/>
    </ligand>
</feature>
<keyword evidence="4 10" id="KW-0347">Helicase</keyword>
<gene>
    <name evidence="13" type="ORF">EV140_2016</name>
</gene>
<comment type="similarity">
    <text evidence="1">Belongs to the helicase family. UvrD subfamily.</text>
</comment>
<dbReference type="InterPro" id="IPR014017">
    <property type="entry name" value="DNA_helicase_UvrD-like_C"/>
</dbReference>
<sequence>MSEAGRSAGVEARRLVAIADEHQRLAEIARHEAERWMIAHRTERQVAGTLAPLTAQGYTFLHDRGWPGARRGSRAQIDHVLVGPGGVFVVDTKSWREVTVAAGRIFRGQADVTDELAGLADVGYSTEAVLADVGLAPGEVHVLIVLANSALPPTPLEGLGGLMVVGERAAAKHIAGFGRRLTDRAQNAVLARVLDHFPLVGDAPSELDVSIPEPVASEPEPLLTLDEIADTFLAGMLAAPIEEWMAFLHPDQAKLVRRSFSGPSRVRGPAGCGKTVVGLHRAAYLARASTGRVIVTTYVRTLPDVLATLMTRLAPEVADRVEFTGVHQFALRVLRERGHRVTVKLPEANQAFNRAWNQIGMRGPLGALDRNAKYWQDELLHVIKGRGLTTFEQYADLARAGRRRRLTVDQRREVWRLYAQYQQNLREAGVMDFEDVILRAEASLRERPLEGVSAVVIDEAQDLSCAMIRMLHALVGDRPDGLTLIGDGQQTIYPGGYTLAEAGFSVAGRGVVLSTNYRNTREIAEFAAAIVEGDEFVDIEGGAGRADAAVAIPRVGPVPEAHQFTSVAAHDAAVMAHIRALVASGVDPGDVGVLAQTSRDVAAMDAALRSAGIETVLLTEYRGEVSGRVKVGTIKRAKGLEFKQVVLARVPGRLLGRSDVVGELDDGVRERFEIERRELYVGMTRARDGLWVGSIRSEKKTVTARQTVHPGNKV</sequence>
<evidence type="ECO:0000256" key="2">
    <source>
        <dbReference type="ARBA" id="ARBA00022741"/>
    </source>
</evidence>
<evidence type="ECO:0000259" key="12">
    <source>
        <dbReference type="PROSITE" id="PS51198"/>
    </source>
</evidence>
<accession>A0A4Q7TIC6</accession>
<dbReference type="InterPro" id="IPR011528">
    <property type="entry name" value="NERD"/>
</dbReference>
<comment type="catalytic activity">
    <reaction evidence="7">
        <text>Couples ATP hydrolysis with the unwinding of duplex DNA by translocating in the 3'-5' direction.</text>
        <dbReference type="EC" id="5.6.2.4"/>
    </reaction>
</comment>
<evidence type="ECO:0000313" key="14">
    <source>
        <dbReference type="Proteomes" id="UP000292408"/>
    </source>
</evidence>
<dbReference type="EC" id="5.6.2.4" evidence="8"/>
<evidence type="ECO:0000256" key="1">
    <source>
        <dbReference type="ARBA" id="ARBA00009922"/>
    </source>
</evidence>
<dbReference type="PANTHER" id="PTHR11070:SF45">
    <property type="entry name" value="DNA 3'-5' HELICASE"/>
    <property type="match status" value="1"/>
</dbReference>
<dbReference type="SUPFAM" id="SSF52540">
    <property type="entry name" value="P-loop containing nucleoside triphosphate hydrolases"/>
    <property type="match status" value="1"/>
</dbReference>
<dbReference type="GO" id="GO:0005524">
    <property type="term" value="F:ATP binding"/>
    <property type="evidence" value="ECO:0007669"/>
    <property type="project" value="UniProtKB-UniRule"/>
</dbReference>
<dbReference type="EMBL" id="SGXT01000016">
    <property type="protein sequence ID" value="RZT59410.1"/>
    <property type="molecule type" value="Genomic_DNA"/>
</dbReference>
<dbReference type="Gene3D" id="1.10.10.160">
    <property type="match status" value="1"/>
</dbReference>
<evidence type="ECO:0000256" key="3">
    <source>
        <dbReference type="ARBA" id="ARBA00022801"/>
    </source>
</evidence>
<feature type="domain" description="NERD" evidence="11">
    <location>
        <begin position="38"/>
        <end position="142"/>
    </location>
</feature>
<dbReference type="GO" id="GO:0005829">
    <property type="term" value="C:cytosol"/>
    <property type="evidence" value="ECO:0007669"/>
    <property type="project" value="TreeGrafter"/>
</dbReference>
<evidence type="ECO:0000256" key="9">
    <source>
        <dbReference type="ARBA" id="ARBA00048988"/>
    </source>
</evidence>
<name>A0A4Q7TIC6_9MICO</name>
<comment type="caution">
    <text evidence="13">The sequence shown here is derived from an EMBL/GenBank/DDBJ whole genome shotgun (WGS) entry which is preliminary data.</text>
</comment>
<evidence type="ECO:0000313" key="13">
    <source>
        <dbReference type="EMBL" id="RZT59410.1"/>
    </source>
</evidence>
<dbReference type="InterPro" id="IPR000212">
    <property type="entry name" value="DNA_helicase_UvrD/REP"/>
</dbReference>
<evidence type="ECO:0000256" key="8">
    <source>
        <dbReference type="ARBA" id="ARBA00034808"/>
    </source>
</evidence>
<dbReference type="Gene3D" id="3.40.50.300">
    <property type="entry name" value="P-loop containing nucleotide triphosphate hydrolases"/>
    <property type="match status" value="2"/>
</dbReference>
<reference evidence="13 14" key="1">
    <citation type="journal article" date="2015" name="Stand. Genomic Sci.">
        <title>Genomic Encyclopedia of Bacterial and Archaeal Type Strains, Phase III: the genomes of soil and plant-associated and newly described type strains.</title>
        <authorList>
            <person name="Whitman W.B."/>
            <person name="Woyke T."/>
            <person name="Klenk H.P."/>
            <person name="Zhou Y."/>
            <person name="Lilburn T.G."/>
            <person name="Beck B.J."/>
            <person name="De Vos P."/>
            <person name="Vandamme P."/>
            <person name="Eisen J.A."/>
            <person name="Garrity G."/>
            <person name="Hugenholtz P."/>
            <person name="Kyrpides N.C."/>
        </authorList>
    </citation>
    <scope>NUCLEOTIDE SEQUENCE [LARGE SCALE GENOMIC DNA]</scope>
    <source>
        <strain evidence="13 14">AC4r</strain>
    </source>
</reference>
<dbReference type="GO" id="GO:0033202">
    <property type="term" value="C:DNA helicase complex"/>
    <property type="evidence" value="ECO:0007669"/>
    <property type="project" value="TreeGrafter"/>
</dbReference>
<dbReference type="Pfam" id="PF13361">
    <property type="entry name" value="UvrD_C"/>
    <property type="match status" value="1"/>
</dbReference>
<dbReference type="Pfam" id="PF08378">
    <property type="entry name" value="NERD"/>
    <property type="match status" value="1"/>
</dbReference>
<keyword evidence="6" id="KW-0413">Isomerase</keyword>
<feature type="domain" description="UvrD-like helicase ATP-binding" evidence="12">
    <location>
        <begin position="247"/>
        <end position="520"/>
    </location>
</feature>
<dbReference type="GO" id="GO:0003677">
    <property type="term" value="F:DNA binding"/>
    <property type="evidence" value="ECO:0007669"/>
    <property type="project" value="UniProtKB-KW"/>
</dbReference>
<dbReference type="AlphaFoldDB" id="A0A4Q7TIC6"/>
<evidence type="ECO:0000256" key="6">
    <source>
        <dbReference type="ARBA" id="ARBA00023235"/>
    </source>
</evidence>
<dbReference type="RefSeq" id="WP_130283518.1">
    <property type="nucleotide sequence ID" value="NZ_SGXT01000016.1"/>
</dbReference>
<evidence type="ECO:0000256" key="7">
    <source>
        <dbReference type="ARBA" id="ARBA00034617"/>
    </source>
</evidence>
<evidence type="ECO:0000259" key="11">
    <source>
        <dbReference type="PROSITE" id="PS50965"/>
    </source>
</evidence>
<dbReference type="GO" id="GO:0000725">
    <property type="term" value="P:recombinational repair"/>
    <property type="evidence" value="ECO:0007669"/>
    <property type="project" value="TreeGrafter"/>
</dbReference>
<dbReference type="InterPro" id="IPR014016">
    <property type="entry name" value="UvrD-like_ATP-bd"/>
</dbReference>
<evidence type="ECO:0000256" key="5">
    <source>
        <dbReference type="ARBA" id="ARBA00022840"/>
    </source>
</evidence>
<keyword evidence="2 10" id="KW-0547">Nucleotide-binding</keyword>
<evidence type="ECO:0000256" key="10">
    <source>
        <dbReference type="PROSITE-ProRule" id="PRU00560"/>
    </source>
</evidence>
<dbReference type="GO" id="GO:0043138">
    <property type="term" value="F:3'-5' DNA helicase activity"/>
    <property type="evidence" value="ECO:0007669"/>
    <property type="project" value="UniProtKB-EC"/>
</dbReference>
<keyword evidence="14" id="KW-1185">Reference proteome</keyword>
<proteinExistence type="inferred from homology"/>
<evidence type="ECO:0000256" key="4">
    <source>
        <dbReference type="ARBA" id="ARBA00022806"/>
    </source>
</evidence>
<dbReference type="Proteomes" id="UP000292408">
    <property type="component" value="Unassembled WGS sequence"/>
</dbReference>
<keyword evidence="5 10" id="KW-0067">ATP-binding</keyword>